<evidence type="ECO:0000256" key="2">
    <source>
        <dbReference type="SAM" id="SignalP"/>
    </source>
</evidence>
<dbReference type="OrthoDB" id="1756107at2"/>
<evidence type="ECO:0000313" key="4">
    <source>
        <dbReference type="Proteomes" id="UP000243605"/>
    </source>
</evidence>
<dbReference type="RefSeq" id="WP_091474043.1">
    <property type="nucleotide sequence ID" value="NZ_FOIT01000002.1"/>
</dbReference>
<feature type="region of interest" description="Disordered" evidence="1">
    <location>
        <begin position="25"/>
        <end position="57"/>
    </location>
</feature>
<accession>A0A662Z1W4</accession>
<dbReference type="Proteomes" id="UP000243605">
    <property type="component" value="Unassembled WGS sequence"/>
</dbReference>
<gene>
    <name evidence="3" type="ORF">SAMN05192557_0744</name>
</gene>
<feature type="chain" id="PRO_5024878121" evidence="2">
    <location>
        <begin position="25"/>
        <end position="262"/>
    </location>
</feature>
<evidence type="ECO:0000313" key="3">
    <source>
        <dbReference type="EMBL" id="SEV91552.1"/>
    </source>
</evidence>
<dbReference type="AlphaFoldDB" id="A0A662Z1W4"/>
<feature type="compositionally biased region" description="Acidic residues" evidence="1">
    <location>
        <begin position="26"/>
        <end position="52"/>
    </location>
</feature>
<keyword evidence="4" id="KW-1185">Reference proteome</keyword>
<sequence>MKRYLLASVLSFGLLVATNQSVVAQDDTDEDVDVEEEVEEEAVEEEETDEPEENKGTIQNPYLIGELGEIEMRTNYYHDPFSRFSMSQDGSEMAMEESELALDDQFMADLAEMFSMDSDMRSIYPPYYDPMTYEGTAHLEFTEVLRGDEALDYLNARNFYDYSTGVDDLEWAVFNFTFEWAESDDPNSIHPSNYEFTTFDITGVSINANDYYTYFDGAFEQNEMYVGGVLNGTFAKLVPADEPFMIRFGDNYTMQHTFFKFE</sequence>
<proteinExistence type="predicted"/>
<name>A0A662Z1W4_9STAP</name>
<organism evidence="3 4">
    <name type="scientific">Aliicoccus persicus</name>
    <dbReference type="NCBI Taxonomy" id="930138"/>
    <lineage>
        <taxon>Bacteria</taxon>
        <taxon>Bacillati</taxon>
        <taxon>Bacillota</taxon>
        <taxon>Bacilli</taxon>
        <taxon>Bacillales</taxon>
        <taxon>Staphylococcaceae</taxon>
        <taxon>Aliicoccus</taxon>
    </lineage>
</organism>
<dbReference type="EMBL" id="FOIT01000002">
    <property type="protein sequence ID" value="SEV91552.1"/>
    <property type="molecule type" value="Genomic_DNA"/>
</dbReference>
<feature type="signal peptide" evidence="2">
    <location>
        <begin position="1"/>
        <end position="24"/>
    </location>
</feature>
<keyword evidence="2" id="KW-0732">Signal</keyword>
<reference evidence="3 4" key="1">
    <citation type="submission" date="2016-10" db="EMBL/GenBank/DDBJ databases">
        <authorList>
            <person name="Varghese N."/>
            <person name="Submissions S."/>
        </authorList>
    </citation>
    <scope>NUCLEOTIDE SEQUENCE [LARGE SCALE GENOMIC DNA]</scope>
    <source>
        <strain evidence="3 4">IBRC-M10081</strain>
    </source>
</reference>
<protein>
    <submittedName>
        <fullName evidence="3">Uncharacterized protein</fullName>
    </submittedName>
</protein>
<evidence type="ECO:0000256" key="1">
    <source>
        <dbReference type="SAM" id="MobiDB-lite"/>
    </source>
</evidence>